<reference evidence="1" key="1">
    <citation type="submission" date="2020-10" db="EMBL/GenBank/DDBJ databases">
        <authorList>
            <person name="Kikuchi T."/>
        </authorList>
    </citation>
    <scope>NUCLEOTIDE SEQUENCE</scope>
    <source>
        <strain evidence="1">NKZ352</strain>
    </source>
</reference>
<proteinExistence type="predicted"/>
<accession>A0A8S1HG93</accession>
<evidence type="ECO:0000313" key="1">
    <source>
        <dbReference type="EMBL" id="CAD6195593.1"/>
    </source>
</evidence>
<name>A0A8S1HG93_9PELO</name>
<organism evidence="1 2">
    <name type="scientific">Caenorhabditis auriculariae</name>
    <dbReference type="NCBI Taxonomy" id="2777116"/>
    <lineage>
        <taxon>Eukaryota</taxon>
        <taxon>Metazoa</taxon>
        <taxon>Ecdysozoa</taxon>
        <taxon>Nematoda</taxon>
        <taxon>Chromadorea</taxon>
        <taxon>Rhabditida</taxon>
        <taxon>Rhabditina</taxon>
        <taxon>Rhabditomorpha</taxon>
        <taxon>Rhabditoidea</taxon>
        <taxon>Rhabditidae</taxon>
        <taxon>Peloderinae</taxon>
        <taxon>Caenorhabditis</taxon>
    </lineage>
</organism>
<dbReference type="AlphaFoldDB" id="A0A8S1HG93"/>
<keyword evidence="2" id="KW-1185">Reference proteome</keyword>
<sequence>MPPRCNERRRNGSRILTAFQDKFRHHHVFDVTFAGAAYLQTVGLQRTNKQQSCTRGCNSWSAVQNTVGKSRVVDADSKRGGAPWRLQFRNKEKRRTDRRSSVWTEVYKLRPTMGGPESFQLTNPNLNMIHMPEYLTSEMDLRSHCQPRRFSRLSAPVHRKV</sequence>
<evidence type="ECO:0000313" key="2">
    <source>
        <dbReference type="Proteomes" id="UP000835052"/>
    </source>
</evidence>
<protein>
    <submittedName>
        <fullName evidence="1">Uncharacterized protein</fullName>
    </submittedName>
</protein>
<dbReference type="EMBL" id="CAJGYM010000057">
    <property type="protein sequence ID" value="CAD6195593.1"/>
    <property type="molecule type" value="Genomic_DNA"/>
</dbReference>
<comment type="caution">
    <text evidence="1">The sequence shown here is derived from an EMBL/GenBank/DDBJ whole genome shotgun (WGS) entry which is preliminary data.</text>
</comment>
<gene>
    <name evidence="1" type="ORF">CAUJ_LOCUS11512</name>
</gene>
<dbReference type="Proteomes" id="UP000835052">
    <property type="component" value="Unassembled WGS sequence"/>
</dbReference>